<dbReference type="EMBL" id="BOOA01000032">
    <property type="protein sequence ID" value="GIH25793.1"/>
    <property type="molecule type" value="Genomic_DNA"/>
</dbReference>
<dbReference type="Proteomes" id="UP000640052">
    <property type="component" value="Unassembled WGS sequence"/>
</dbReference>
<protein>
    <submittedName>
        <fullName evidence="1">Uncharacterized protein</fullName>
    </submittedName>
</protein>
<evidence type="ECO:0000313" key="2">
    <source>
        <dbReference type="Proteomes" id="UP000640052"/>
    </source>
</evidence>
<sequence length="106" mass="11563">MWGGILPGMGSEVLRHYRELLRDVPELSQSIFLTAIQPVGEPLGVADIAGRLGRSAADLEKRPIDLMEERECIHIGQVGSSFLLLEPVGFAGARPEVLRRLSSADQ</sequence>
<gene>
    <name evidence="1" type="ORF">Aph01nite_41030</name>
</gene>
<organism evidence="1 2">
    <name type="scientific">Acrocarpospora phusangensis</name>
    <dbReference type="NCBI Taxonomy" id="1070424"/>
    <lineage>
        <taxon>Bacteria</taxon>
        <taxon>Bacillati</taxon>
        <taxon>Actinomycetota</taxon>
        <taxon>Actinomycetes</taxon>
        <taxon>Streptosporangiales</taxon>
        <taxon>Streptosporangiaceae</taxon>
        <taxon>Acrocarpospora</taxon>
    </lineage>
</organism>
<comment type="caution">
    <text evidence="1">The sequence shown here is derived from an EMBL/GenBank/DDBJ whole genome shotgun (WGS) entry which is preliminary data.</text>
</comment>
<reference evidence="1" key="1">
    <citation type="submission" date="2021-01" db="EMBL/GenBank/DDBJ databases">
        <title>Whole genome shotgun sequence of Acrocarpospora phusangensis NBRC 108782.</title>
        <authorList>
            <person name="Komaki H."/>
            <person name="Tamura T."/>
        </authorList>
    </citation>
    <scope>NUCLEOTIDE SEQUENCE</scope>
    <source>
        <strain evidence="1">NBRC 108782</strain>
    </source>
</reference>
<accession>A0A919QBV4</accession>
<evidence type="ECO:0000313" key="1">
    <source>
        <dbReference type="EMBL" id="GIH25793.1"/>
    </source>
</evidence>
<name>A0A919QBV4_9ACTN</name>
<proteinExistence type="predicted"/>
<keyword evidence="2" id="KW-1185">Reference proteome</keyword>
<dbReference type="AlphaFoldDB" id="A0A919QBV4"/>